<feature type="domain" description="HTH lysR-type" evidence="6">
    <location>
        <begin position="1"/>
        <end position="58"/>
    </location>
</feature>
<reference evidence="7 8" key="1">
    <citation type="submission" date="2024-03" db="EMBL/GenBank/DDBJ databases">
        <title>Bacilli Hybrid Assemblies.</title>
        <authorList>
            <person name="Kovac J."/>
        </authorList>
    </citation>
    <scope>NUCLEOTIDE SEQUENCE [LARGE SCALE GENOMIC DNA]</scope>
    <source>
        <strain evidence="7 8">FSL M8-0022</strain>
    </source>
</reference>
<evidence type="ECO:0000256" key="5">
    <source>
        <dbReference type="SAM" id="Coils"/>
    </source>
</evidence>
<evidence type="ECO:0000313" key="7">
    <source>
        <dbReference type="EMBL" id="MEL3955906.1"/>
    </source>
</evidence>
<evidence type="ECO:0000256" key="3">
    <source>
        <dbReference type="ARBA" id="ARBA00023125"/>
    </source>
</evidence>
<evidence type="ECO:0000259" key="6">
    <source>
        <dbReference type="PROSITE" id="PS50931"/>
    </source>
</evidence>
<protein>
    <submittedName>
        <fullName evidence="7">LysR family transcriptional regulator</fullName>
    </submittedName>
</protein>
<dbReference type="InterPro" id="IPR036390">
    <property type="entry name" value="WH_DNA-bd_sf"/>
</dbReference>
<feature type="coiled-coil region" evidence="5">
    <location>
        <begin position="68"/>
        <end position="95"/>
    </location>
</feature>
<dbReference type="InterPro" id="IPR036388">
    <property type="entry name" value="WH-like_DNA-bd_sf"/>
</dbReference>
<dbReference type="Pfam" id="PF03466">
    <property type="entry name" value="LysR_substrate"/>
    <property type="match status" value="1"/>
</dbReference>
<keyword evidence="3" id="KW-0238">DNA-binding</keyword>
<proteinExistence type="inferred from homology"/>
<evidence type="ECO:0000256" key="1">
    <source>
        <dbReference type="ARBA" id="ARBA00009437"/>
    </source>
</evidence>
<dbReference type="EMBL" id="JBBYAK010000001">
    <property type="protein sequence ID" value="MEL3955906.1"/>
    <property type="molecule type" value="Genomic_DNA"/>
</dbReference>
<comment type="similarity">
    <text evidence="1">Belongs to the LysR transcriptional regulatory family.</text>
</comment>
<name>A0ABU9JV49_9BACI</name>
<dbReference type="InterPro" id="IPR005119">
    <property type="entry name" value="LysR_subst-bd"/>
</dbReference>
<keyword evidence="2" id="KW-0805">Transcription regulation</keyword>
<dbReference type="Gene3D" id="3.40.190.290">
    <property type="match status" value="1"/>
</dbReference>
<keyword evidence="5" id="KW-0175">Coiled coil</keyword>
<gene>
    <name evidence="7" type="ORF">NST17_01515</name>
</gene>
<evidence type="ECO:0000256" key="2">
    <source>
        <dbReference type="ARBA" id="ARBA00023015"/>
    </source>
</evidence>
<dbReference type="RefSeq" id="WP_342019533.1">
    <property type="nucleotide sequence ID" value="NZ_CP155465.1"/>
</dbReference>
<dbReference type="PRINTS" id="PR00039">
    <property type="entry name" value="HTHLYSR"/>
</dbReference>
<dbReference type="PROSITE" id="PS50931">
    <property type="entry name" value="HTH_LYSR"/>
    <property type="match status" value="1"/>
</dbReference>
<keyword evidence="8" id="KW-1185">Reference proteome</keyword>
<dbReference type="Proteomes" id="UP001459714">
    <property type="component" value="Unassembled WGS sequence"/>
</dbReference>
<comment type="caution">
    <text evidence="7">The sequence shown here is derived from an EMBL/GenBank/DDBJ whole genome shotgun (WGS) entry which is preliminary data.</text>
</comment>
<dbReference type="Gene3D" id="1.10.10.10">
    <property type="entry name" value="Winged helix-like DNA-binding domain superfamily/Winged helix DNA-binding domain"/>
    <property type="match status" value="1"/>
</dbReference>
<dbReference type="SUPFAM" id="SSF53850">
    <property type="entry name" value="Periplasmic binding protein-like II"/>
    <property type="match status" value="1"/>
</dbReference>
<keyword evidence="4" id="KW-0804">Transcription</keyword>
<dbReference type="Pfam" id="PF00126">
    <property type="entry name" value="HTH_1"/>
    <property type="match status" value="1"/>
</dbReference>
<dbReference type="CDD" id="cd05466">
    <property type="entry name" value="PBP2_LTTR_substrate"/>
    <property type="match status" value="1"/>
</dbReference>
<organism evidence="7 8">
    <name type="scientific">Caldifermentibacillus hisashii</name>
    <dbReference type="NCBI Taxonomy" id="996558"/>
    <lineage>
        <taxon>Bacteria</taxon>
        <taxon>Bacillati</taxon>
        <taxon>Bacillota</taxon>
        <taxon>Bacilli</taxon>
        <taxon>Bacillales</taxon>
        <taxon>Bacillaceae</taxon>
        <taxon>Caldifermentibacillus</taxon>
    </lineage>
</organism>
<accession>A0ABU9JV49</accession>
<evidence type="ECO:0000313" key="8">
    <source>
        <dbReference type="Proteomes" id="UP001459714"/>
    </source>
</evidence>
<dbReference type="PANTHER" id="PTHR30126:SF78">
    <property type="entry name" value="HTH LYSR-TYPE DOMAIN-CONTAINING PROTEIN"/>
    <property type="match status" value="1"/>
</dbReference>
<dbReference type="SUPFAM" id="SSF46785">
    <property type="entry name" value="Winged helix' DNA-binding domain"/>
    <property type="match status" value="1"/>
</dbReference>
<dbReference type="InterPro" id="IPR000847">
    <property type="entry name" value="LysR_HTH_N"/>
</dbReference>
<dbReference type="PANTHER" id="PTHR30126">
    <property type="entry name" value="HTH-TYPE TRANSCRIPTIONAL REGULATOR"/>
    <property type="match status" value="1"/>
</dbReference>
<evidence type="ECO:0000256" key="4">
    <source>
        <dbReference type="ARBA" id="ARBA00023163"/>
    </source>
</evidence>
<sequence>MNISDWRMLAALFSTQNITQAAQQLFLSQPTITARIKKLEDYYGIQILIRKHRGVTFTPEGEVLAHHAVEMLHAQRKLEEKLNNMKKQVNGTLRVGVSNFFALNKMPKILRLFKEQFPNIECQVVSGWSSEMHRKLLTNDVHVSIVKGDFPWKDHKELLYDEELCIASPWEFRMEELPSMPRIDYLTDQNMHTLIEEWWYSHFEKPPYINIYVNHVETCKEMVINGLGYAILANLVVKPYPNLIIKTLFDSKGQPLTRKTWMYYHNESLQLNIVNAFVSFMKELNVKEL</sequence>